<dbReference type="RefSeq" id="WP_406768925.1">
    <property type="nucleotide sequence ID" value="NZ_JBJHZZ010000002.1"/>
</dbReference>
<dbReference type="EMBL" id="JBJHZZ010000002">
    <property type="protein sequence ID" value="MFL0246459.1"/>
    <property type="molecule type" value="Genomic_DNA"/>
</dbReference>
<evidence type="ECO:0000256" key="1">
    <source>
        <dbReference type="SAM" id="Phobius"/>
    </source>
</evidence>
<sequence>MQKFRKKGVALVTVIIIMGILVILGTALLRVGVSETKNASWQKSRVQAHYLGRSGVYVGLELIKNKLNTNIYSDLGVLASELNTQVASLNTSATAFKIGESGKFSLNFESTDPGEVKIKSTGITAGSPNSTELVTYIVKINSGVSMTLNPTEWVNGVNLIKGITAGTNYLGKGVMFEGKPVQSPQGSSSSSIFQASILHFRNYTQAGKSLSFKQVTNSIPITFDAEVIYFESGVMLNKTKDPVIFSITAPVMSNRIGNLAYSGNVGFEDFDRYSSFIRTNTSNLHNTYSSQFNPGAKYGIVYFGGPVLRDDDIVPVLNQGYYFFKSGVDLHNPTAGETGSYKNFIKLPDDDAAIKALNGMFRQSPSSSGYIWNKK</sequence>
<accession>A0ABW8T1N2</accession>
<keyword evidence="1" id="KW-0812">Transmembrane</keyword>
<feature type="transmembrane region" description="Helical" evidence="1">
    <location>
        <begin position="9"/>
        <end position="29"/>
    </location>
</feature>
<keyword evidence="1" id="KW-1133">Transmembrane helix</keyword>
<comment type="caution">
    <text evidence="2">The sequence shown here is derived from an EMBL/GenBank/DDBJ whole genome shotgun (WGS) entry which is preliminary data.</text>
</comment>
<gene>
    <name evidence="2" type="ORF">ACJDUG_05605</name>
</gene>
<reference evidence="2 3" key="1">
    <citation type="submission" date="2024-11" db="EMBL/GenBank/DDBJ databases">
        <authorList>
            <person name="Heng Y.C."/>
            <person name="Lim A.C.H."/>
            <person name="Lee J.K.Y."/>
            <person name="Kittelmann S."/>
        </authorList>
    </citation>
    <scope>NUCLEOTIDE SEQUENCE [LARGE SCALE GENOMIC DNA]</scope>
    <source>
        <strain evidence="2 3">WILCCON 0185</strain>
    </source>
</reference>
<evidence type="ECO:0000313" key="3">
    <source>
        <dbReference type="Proteomes" id="UP001623591"/>
    </source>
</evidence>
<proteinExistence type="predicted"/>
<keyword evidence="3" id="KW-1185">Reference proteome</keyword>
<evidence type="ECO:0000313" key="2">
    <source>
        <dbReference type="EMBL" id="MFL0246459.1"/>
    </source>
</evidence>
<protein>
    <recommendedName>
        <fullName evidence="4">Type 4 fimbrial biogenesis protein PilX N-terminal domain-containing protein</fullName>
    </recommendedName>
</protein>
<keyword evidence="1" id="KW-0472">Membrane</keyword>
<organism evidence="2 3">
    <name type="scientific">Candidatus Clostridium stratigraminis</name>
    <dbReference type="NCBI Taxonomy" id="3381661"/>
    <lineage>
        <taxon>Bacteria</taxon>
        <taxon>Bacillati</taxon>
        <taxon>Bacillota</taxon>
        <taxon>Clostridia</taxon>
        <taxon>Eubacteriales</taxon>
        <taxon>Clostridiaceae</taxon>
        <taxon>Clostridium</taxon>
    </lineage>
</organism>
<evidence type="ECO:0008006" key="4">
    <source>
        <dbReference type="Google" id="ProtNLM"/>
    </source>
</evidence>
<name>A0ABW8T1N2_9CLOT</name>
<dbReference type="Proteomes" id="UP001623591">
    <property type="component" value="Unassembled WGS sequence"/>
</dbReference>